<proteinExistence type="predicted"/>
<evidence type="ECO:0000259" key="2">
    <source>
        <dbReference type="Pfam" id="PF03799"/>
    </source>
</evidence>
<evidence type="ECO:0000313" key="4">
    <source>
        <dbReference type="Proteomes" id="UP001289135"/>
    </source>
</evidence>
<accession>A0AAE4VKN5</accession>
<keyword evidence="1" id="KW-0812">Transmembrane</keyword>
<dbReference type="AlphaFoldDB" id="A0AAE4VKN5"/>
<gene>
    <name evidence="3" type="ORF">Lyticum_00486</name>
</gene>
<dbReference type="GO" id="GO:0051301">
    <property type="term" value="P:cell division"/>
    <property type="evidence" value="ECO:0007669"/>
    <property type="project" value="UniProtKB-KW"/>
</dbReference>
<feature type="transmembrane region" description="Helical" evidence="1">
    <location>
        <begin position="31"/>
        <end position="50"/>
    </location>
</feature>
<dbReference type="Pfam" id="PF03799">
    <property type="entry name" value="FtsQ_DivIB_C"/>
    <property type="match status" value="1"/>
</dbReference>
<name>A0AAE4VKN5_9RICK</name>
<evidence type="ECO:0000256" key="1">
    <source>
        <dbReference type="SAM" id="Phobius"/>
    </source>
</evidence>
<evidence type="ECO:0000313" key="3">
    <source>
        <dbReference type="EMBL" id="MDZ5761315.1"/>
    </source>
</evidence>
<dbReference type="EMBL" id="JARGYU010000002">
    <property type="protein sequence ID" value="MDZ5761315.1"/>
    <property type="molecule type" value="Genomic_DNA"/>
</dbReference>
<organism evidence="3 4">
    <name type="scientific">Lyticum sinuosum</name>
    <dbReference type="NCBI Taxonomy" id="1332059"/>
    <lineage>
        <taxon>Bacteria</taxon>
        <taxon>Pseudomonadati</taxon>
        <taxon>Pseudomonadota</taxon>
        <taxon>Alphaproteobacteria</taxon>
        <taxon>Rickettsiales</taxon>
        <taxon>Lyticum</taxon>
    </lineage>
</organism>
<reference evidence="3" key="1">
    <citation type="submission" date="2023-02" db="EMBL/GenBank/DDBJ databases">
        <title>Host association and intracellularity evolved multiple times independently in the Rickettsiales.</title>
        <authorList>
            <person name="Castelli M."/>
            <person name="Nardi T."/>
            <person name="Gammuto L."/>
            <person name="Bellinzona G."/>
            <person name="Sabaneyeva E."/>
            <person name="Potekhin A."/>
            <person name="Serra V."/>
            <person name="Petroni G."/>
            <person name="Sassera D."/>
        </authorList>
    </citation>
    <scope>NUCLEOTIDE SEQUENCE</scope>
    <source>
        <strain evidence="3">USBL-36I1</strain>
    </source>
</reference>
<keyword evidence="1" id="KW-0472">Membrane</keyword>
<sequence length="316" mass="38222">MSRYYYIKFQDNINYSIFNQKKIKKKKLFNSWIKTIIILFLFFFIIYIFLYQKIQNNSSNIVHILNIFKNIYEIDDKKIVLLSDNLYTNDIISEKDIFNCFITENNKKSDIYDFLLEEQKKSFIVKIFNALNISFNKINLLYIDLFLIKQRILEKCPIIDNVIITSSFYPSLKIQLIVKKPEAILYKKINNKEKYYFIDKFGEEIKINKPYLNNLLNNRNYKLPIVLGKNSEKNFFTTLSVLKKCGIDIETIYSMHYILERRWNLYLKDGLKIKLPENNQICRAIKIWELTKDQYIKAKYVDLRLTYLKQPLIYYN</sequence>
<keyword evidence="3" id="KW-0132">Cell division</keyword>
<dbReference type="Proteomes" id="UP001289135">
    <property type="component" value="Unassembled WGS sequence"/>
</dbReference>
<keyword evidence="4" id="KW-1185">Reference proteome</keyword>
<protein>
    <submittedName>
        <fullName evidence="3">Cell division protein FtsQ</fullName>
    </submittedName>
</protein>
<comment type="caution">
    <text evidence="3">The sequence shown here is derived from an EMBL/GenBank/DDBJ whole genome shotgun (WGS) entry which is preliminary data.</text>
</comment>
<feature type="domain" description="Cell division protein FtsQ/DivIB C-terminal" evidence="2">
    <location>
        <begin position="191"/>
        <end position="304"/>
    </location>
</feature>
<keyword evidence="1" id="KW-1133">Transmembrane helix</keyword>
<dbReference type="InterPro" id="IPR005548">
    <property type="entry name" value="Cell_div_FtsQ/DivIB_C"/>
</dbReference>
<keyword evidence="3" id="KW-0131">Cell cycle</keyword>